<dbReference type="InterPro" id="IPR002455">
    <property type="entry name" value="GPCR3_GABA-B"/>
</dbReference>
<keyword evidence="8" id="KW-0807">Transducer</keyword>
<keyword evidence="3 10" id="KW-1133">Transmembrane helix</keyword>
<evidence type="ECO:0000256" key="11">
    <source>
        <dbReference type="SAM" id="SignalP"/>
    </source>
</evidence>
<keyword evidence="2 10" id="KW-0812">Transmembrane</keyword>
<feature type="chain" id="PRO_5036834553" description="G-protein coupled receptors family 3 profile domain-containing protein" evidence="11">
    <location>
        <begin position="30"/>
        <end position="808"/>
    </location>
</feature>
<dbReference type="InterPro" id="IPR001828">
    <property type="entry name" value="ANF_lig-bd_rcpt"/>
</dbReference>
<evidence type="ECO:0000256" key="6">
    <source>
        <dbReference type="ARBA" id="ARBA00023170"/>
    </source>
</evidence>
<evidence type="ECO:0000313" key="14">
    <source>
        <dbReference type="Proteomes" id="UP000887568"/>
    </source>
</evidence>
<dbReference type="OMA" id="AGCNITH"/>
<evidence type="ECO:0000259" key="12">
    <source>
        <dbReference type="PROSITE" id="PS50259"/>
    </source>
</evidence>
<feature type="transmembrane region" description="Helical" evidence="10">
    <location>
        <begin position="586"/>
        <end position="609"/>
    </location>
</feature>
<dbReference type="Pfam" id="PF01094">
    <property type="entry name" value="ANF_receptor"/>
    <property type="match status" value="1"/>
</dbReference>
<dbReference type="PANTHER" id="PTHR10519:SF74">
    <property type="entry name" value="GAMMA-AMINOBUTYRIC ACID TYPE B RECEPTOR SUBUNIT 2"/>
    <property type="match status" value="1"/>
</dbReference>
<evidence type="ECO:0000256" key="2">
    <source>
        <dbReference type="ARBA" id="ARBA00022692"/>
    </source>
</evidence>
<dbReference type="PRINTS" id="PR01177">
    <property type="entry name" value="GABAB1RECPTR"/>
</dbReference>
<evidence type="ECO:0000256" key="9">
    <source>
        <dbReference type="SAM" id="Coils"/>
    </source>
</evidence>
<dbReference type="GO" id="GO:0038039">
    <property type="term" value="C:G protein-coupled receptor heterodimeric complex"/>
    <property type="evidence" value="ECO:0007669"/>
    <property type="project" value="TreeGrafter"/>
</dbReference>
<keyword evidence="14" id="KW-1185">Reference proteome</keyword>
<dbReference type="PANTHER" id="PTHR10519">
    <property type="entry name" value="GABA-B RECEPTOR"/>
    <property type="match status" value="1"/>
</dbReference>
<feature type="signal peptide" evidence="11">
    <location>
        <begin position="1"/>
        <end position="29"/>
    </location>
</feature>
<dbReference type="CDD" id="cd15047">
    <property type="entry name" value="7tmC_GABA-B-like"/>
    <property type="match status" value="1"/>
</dbReference>
<dbReference type="RefSeq" id="XP_038068445.1">
    <property type="nucleotide sequence ID" value="XM_038212517.1"/>
</dbReference>
<dbReference type="GeneID" id="119737881"/>
<dbReference type="OrthoDB" id="2150267at2759"/>
<evidence type="ECO:0000256" key="3">
    <source>
        <dbReference type="ARBA" id="ARBA00022989"/>
    </source>
</evidence>
<evidence type="ECO:0000256" key="7">
    <source>
        <dbReference type="ARBA" id="ARBA00023180"/>
    </source>
</evidence>
<dbReference type="CDD" id="cd06366">
    <property type="entry name" value="PBP1_GABAb_receptor"/>
    <property type="match status" value="1"/>
</dbReference>
<feature type="coiled-coil region" evidence="9">
    <location>
        <begin position="768"/>
        <end position="798"/>
    </location>
</feature>
<feature type="transmembrane region" description="Helical" evidence="10">
    <location>
        <begin position="646"/>
        <end position="669"/>
    </location>
</feature>
<keyword evidence="6" id="KW-0675">Receptor</keyword>
<feature type="transmembrane region" description="Helical" evidence="10">
    <location>
        <begin position="719"/>
        <end position="743"/>
    </location>
</feature>
<dbReference type="Proteomes" id="UP000887568">
    <property type="component" value="Unplaced"/>
</dbReference>
<dbReference type="GO" id="GO:0007214">
    <property type="term" value="P:gamma-aminobutyric acid signaling pathway"/>
    <property type="evidence" value="ECO:0007669"/>
    <property type="project" value="TreeGrafter"/>
</dbReference>
<feature type="transmembrane region" description="Helical" evidence="10">
    <location>
        <begin position="689"/>
        <end position="707"/>
    </location>
</feature>
<evidence type="ECO:0000256" key="8">
    <source>
        <dbReference type="ARBA" id="ARBA00023224"/>
    </source>
</evidence>
<feature type="domain" description="G-protein coupled receptors family 3 profile" evidence="12">
    <location>
        <begin position="477"/>
        <end position="756"/>
    </location>
</feature>
<dbReference type="PRINTS" id="PR01176">
    <property type="entry name" value="GABABRECEPTR"/>
</dbReference>
<proteinExistence type="predicted"/>
<dbReference type="AlphaFoldDB" id="A0A914AWG1"/>
<keyword evidence="9" id="KW-0175">Coiled coil</keyword>
<evidence type="ECO:0000313" key="13">
    <source>
        <dbReference type="EnsemblMetazoa" id="XP_038068445.1"/>
    </source>
</evidence>
<feature type="transmembrane region" description="Helical" evidence="10">
    <location>
        <begin position="472"/>
        <end position="495"/>
    </location>
</feature>
<evidence type="ECO:0000256" key="5">
    <source>
        <dbReference type="ARBA" id="ARBA00023136"/>
    </source>
</evidence>
<dbReference type="PROSITE" id="PS51257">
    <property type="entry name" value="PROKAR_LIPOPROTEIN"/>
    <property type="match status" value="1"/>
</dbReference>
<keyword evidence="11" id="KW-0732">Signal</keyword>
<dbReference type="GO" id="GO:0004965">
    <property type="term" value="F:G protein-coupled GABA receptor activity"/>
    <property type="evidence" value="ECO:0007669"/>
    <property type="project" value="InterPro"/>
</dbReference>
<dbReference type="Gene3D" id="3.40.50.2300">
    <property type="match status" value="2"/>
</dbReference>
<keyword evidence="7" id="KW-0325">Glycoprotein</keyword>
<feature type="transmembrane region" description="Helical" evidence="10">
    <location>
        <begin position="547"/>
        <end position="565"/>
    </location>
</feature>
<keyword evidence="5 10" id="KW-0472">Membrane</keyword>
<comment type="subcellular location">
    <subcellularLocation>
        <location evidence="1">Membrane</location>
        <topology evidence="1">Multi-pass membrane protein</topology>
    </subcellularLocation>
</comment>
<reference evidence="13" key="1">
    <citation type="submission" date="2022-11" db="UniProtKB">
        <authorList>
            <consortium name="EnsemblMetazoa"/>
        </authorList>
    </citation>
    <scope>IDENTIFICATION</scope>
</reference>
<protein>
    <recommendedName>
        <fullName evidence="12">G-protein coupled receptors family 3 profile domain-containing protein</fullName>
    </recommendedName>
</protein>
<evidence type="ECO:0000256" key="4">
    <source>
        <dbReference type="ARBA" id="ARBA00023040"/>
    </source>
</evidence>
<feature type="transmembrane region" description="Helical" evidence="10">
    <location>
        <begin position="507"/>
        <end position="527"/>
    </location>
</feature>
<dbReference type="SUPFAM" id="SSF53822">
    <property type="entry name" value="Periplasmic binding protein-like I"/>
    <property type="match status" value="1"/>
</dbReference>
<dbReference type="Pfam" id="PF00003">
    <property type="entry name" value="7tm_3"/>
    <property type="match status" value="1"/>
</dbReference>
<dbReference type="EnsemblMetazoa" id="XM_038212517.1">
    <property type="protein sequence ID" value="XP_038068445.1"/>
    <property type="gene ID" value="LOC119737881"/>
</dbReference>
<keyword evidence="4" id="KW-0297">G-protein coupled receptor</keyword>
<accession>A0A914AWG1</accession>
<name>A0A914AWG1_PATMI</name>
<dbReference type="InterPro" id="IPR028082">
    <property type="entry name" value="Peripla_BP_I"/>
</dbReference>
<organism evidence="13 14">
    <name type="scientific">Patiria miniata</name>
    <name type="common">Bat star</name>
    <name type="synonym">Asterina miniata</name>
    <dbReference type="NCBI Taxonomy" id="46514"/>
    <lineage>
        <taxon>Eukaryota</taxon>
        <taxon>Metazoa</taxon>
        <taxon>Echinodermata</taxon>
        <taxon>Eleutherozoa</taxon>
        <taxon>Asterozoa</taxon>
        <taxon>Asteroidea</taxon>
        <taxon>Valvatacea</taxon>
        <taxon>Valvatida</taxon>
        <taxon>Asterinidae</taxon>
        <taxon>Patiria</taxon>
    </lineage>
</organism>
<evidence type="ECO:0000256" key="10">
    <source>
        <dbReference type="SAM" id="Phobius"/>
    </source>
</evidence>
<evidence type="ECO:0000256" key="1">
    <source>
        <dbReference type="ARBA" id="ARBA00004141"/>
    </source>
</evidence>
<dbReference type="InterPro" id="IPR017978">
    <property type="entry name" value="GPCR_3_C"/>
</dbReference>
<sequence length="808" mass="90110">MMRVFQLILAFTEALWIFLAVFTPHGSAGCNITHNATFGGKCVIHMGGLFAFPGSPAIGMQQEVAQTALDHVNSLKGILDGYHLSMRWNWTGRADPEEGLRILYNLAYSGAPVPIIWGPLLPQEAIIVNKVAARFNIVQMCVASSPALADRTVYPYTVRAYPSDRSRLVGVAAFIREMGWRRIAFIFEKNAAFQNHMKDFREILEADEVEIVASEGVKNINLLQVHLQNLKRQDVRIIYTGFSNVLATLKLFCQAYIAGLTGAKYVLIPPSWANFEWWLVGTPSDIEPCTEEEIISAVDLSLHFNVKHRSQGLPELDFNGVKPLPEHYDYYNSIFPFSNNLVPVTHDGIMSVALALNSSIADLHRLQPPRRLEDFSYTDTEMARVILNHAENMEFSGLSGRVRIEDGQRVAQTVYIDQAQGTSLKNVMQYQIQEAALVNSETTSIQWPGGHVPVDGVTRRSLVLEVSSTARAILFSLASLGAVLALVFLFLNVRYKHRRAIKMSSPPLGNLTVVGCLLLYASVFATGWDKKDLSDTAIIIKCHLERMLISLGLSFAFGSIFMKTYRIHAIFSRAVKKFQRIDLPDWKLICGVLTAVFVDCVIFAAWIALDTTTVTGRDLEPKLDTTEPEKEIYDVPIIRYCSSDHALYFTIALYGLKVVLLTFGLFLAWETRNIAVTRLNDSKYIAASVYIVALTIALVVPTMTVLGDDVNMTFLVPGVARVIVNTAVLCLNFIPKVYLLVSVKEKNLSLSMMNSMGYGESSASKAGQASERDNINELEELREKLKQKEDQLFLLTEDIPVKQSTDVN</sequence>
<dbReference type="PROSITE" id="PS50259">
    <property type="entry name" value="G_PROTEIN_RECEP_F3_4"/>
    <property type="match status" value="1"/>
</dbReference>